<sequence length="291" mass="31921">MAQNASSNNQATSSGSPAHAQHVEAFYRVPKMPAFYKTDPALWFIQVEASLGNAGIKSQITMADTVVAHLDIEAVALINDLVESPDPVKQYELIKERIVSTFAVSFAAKLRQLLKGQVTLEGKPSQILARMRNLCGSFCGDSVLRSIFLESLPKPCRAVLVTSKTDNLQDLAQLADTIMDAYGLTPQHSVASLTKVCPSECANINKIAPSSPSSSIKSTLELLLKQLQRLATQDRTRNRYRKGSNNFSRSRSRSRSRPAGGICWIYKKNGVKAIYCVKPCSWKQIADNSSN</sequence>
<name>A0AAW2GSI8_9HYME</name>
<evidence type="ECO:0000259" key="2">
    <source>
        <dbReference type="Pfam" id="PF23055"/>
    </source>
</evidence>
<feature type="domain" description="DUF7041" evidence="2">
    <location>
        <begin position="32"/>
        <end position="115"/>
    </location>
</feature>
<gene>
    <name evidence="3" type="ORF">PUN28_002098</name>
</gene>
<protein>
    <recommendedName>
        <fullName evidence="2">DUF7041 domain-containing protein</fullName>
    </recommendedName>
</protein>
<evidence type="ECO:0000313" key="4">
    <source>
        <dbReference type="Proteomes" id="UP001430953"/>
    </source>
</evidence>
<dbReference type="Pfam" id="PF23055">
    <property type="entry name" value="DUF7041"/>
    <property type="match status" value="1"/>
</dbReference>
<dbReference type="InterPro" id="IPR055469">
    <property type="entry name" value="DUF7041"/>
</dbReference>
<dbReference type="PANTHER" id="PTHR33327:SF3">
    <property type="entry name" value="RNA-DIRECTED DNA POLYMERASE"/>
    <property type="match status" value="1"/>
</dbReference>
<dbReference type="Proteomes" id="UP001430953">
    <property type="component" value="Unassembled WGS sequence"/>
</dbReference>
<feature type="region of interest" description="Disordered" evidence="1">
    <location>
        <begin position="235"/>
        <end position="257"/>
    </location>
</feature>
<comment type="caution">
    <text evidence="3">The sequence shown here is derived from an EMBL/GenBank/DDBJ whole genome shotgun (WGS) entry which is preliminary data.</text>
</comment>
<evidence type="ECO:0000256" key="1">
    <source>
        <dbReference type="SAM" id="MobiDB-lite"/>
    </source>
</evidence>
<evidence type="ECO:0000313" key="3">
    <source>
        <dbReference type="EMBL" id="KAL0130262.1"/>
    </source>
</evidence>
<organism evidence="3 4">
    <name type="scientific">Cardiocondyla obscurior</name>
    <dbReference type="NCBI Taxonomy" id="286306"/>
    <lineage>
        <taxon>Eukaryota</taxon>
        <taxon>Metazoa</taxon>
        <taxon>Ecdysozoa</taxon>
        <taxon>Arthropoda</taxon>
        <taxon>Hexapoda</taxon>
        <taxon>Insecta</taxon>
        <taxon>Pterygota</taxon>
        <taxon>Neoptera</taxon>
        <taxon>Endopterygota</taxon>
        <taxon>Hymenoptera</taxon>
        <taxon>Apocrita</taxon>
        <taxon>Aculeata</taxon>
        <taxon>Formicoidea</taxon>
        <taxon>Formicidae</taxon>
        <taxon>Myrmicinae</taxon>
        <taxon>Cardiocondyla</taxon>
    </lineage>
</organism>
<dbReference type="AlphaFoldDB" id="A0AAW2GSI8"/>
<accession>A0AAW2GSI8</accession>
<reference evidence="3 4" key="1">
    <citation type="submission" date="2023-03" db="EMBL/GenBank/DDBJ databases">
        <title>High recombination rates correlate with genetic variation in Cardiocondyla obscurior ants.</title>
        <authorList>
            <person name="Errbii M."/>
        </authorList>
    </citation>
    <scope>NUCLEOTIDE SEQUENCE [LARGE SCALE GENOMIC DNA]</scope>
    <source>
        <strain evidence="3">Alpha-2009</strain>
        <tissue evidence="3">Whole body</tissue>
    </source>
</reference>
<proteinExistence type="predicted"/>
<dbReference type="EMBL" id="JADYXP020000002">
    <property type="protein sequence ID" value="KAL0130262.1"/>
    <property type="molecule type" value="Genomic_DNA"/>
</dbReference>
<dbReference type="PANTHER" id="PTHR33327">
    <property type="entry name" value="ENDONUCLEASE"/>
    <property type="match status" value="1"/>
</dbReference>
<keyword evidence="4" id="KW-1185">Reference proteome</keyword>